<dbReference type="EMBL" id="SMGR01000001">
    <property type="protein sequence ID" value="TCL08564.1"/>
    <property type="molecule type" value="Genomic_DNA"/>
</dbReference>
<dbReference type="Proteomes" id="UP000295673">
    <property type="component" value="Unassembled WGS sequence"/>
</dbReference>
<gene>
    <name evidence="2" type="ORF">BXY66_0601</name>
</gene>
<dbReference type="RefSeq" id="WP_132858675.1">
    <property type="nucleotide sequence ID" value="NZ_SMGR01000001.1"/>
</dbReference>
<feature type="chain" id="PRO_5020776604" evidence="1">
    <location>
        <begin position="23"/>
        <end position="191"/>
    </location>
</feature>
<dbReference type="AlphaFoldDB" id="A0A4R1NK29"/>
<organism evidence="2 3">
    <name type="scientific">Shimia isoporae</name>
    <dbReference type="NCBI Taxonomy" id="647720"/>
    <lineage>
        <taxon>Bacteria</taxon>
        <taxon>Pseudomonadati</taxon>
        <taxon>Pseudomonadota</taxon>
        <taxon>Alphaproteobacteria</taxon>
        <taxon>Rhodobacterales</taxon>
        <taxon>Roseobacteraceae</taxon>
    </lineage>
</organism>
<name>A0A4R1NK29_9RHOB</name>
<sequence length="191" mass="20705">MRKLGCILAVAAFLSGATLALADRPQGLMWNRSGLPATIPLQIKTDSGGDTVVYLIDLTSGDKVLAAYARGGEFFRVLVPPGRFGLLFAHGAEWQDEDTLFGLDTRVFALDEALVFSVGVGHRRGHIVDLRMLDAPSVKGLSECQRWALDPDSLQVPRAPGLEGSEKNRGVAPRPEKLSAPRYDVRSVFCD</sequence>
<evidence type="ECO:0000313" key="3">
    <source>
        <dbReference type="Proteomes" id="UP000295673"/>
    </source>
</evidence>
<accession>A0A4R1NK29</accession>
<reference evidence="2 3" key="1">
    <citation type="submission" date="2019-03" db="EMBL/GenBank/DDBJ databases">
        <title>Genomic Encyclopedia of Archaeal and Bacterial Type Strains, Phase II (KMG-II): from individual species to whole genera.</title>
        <authorList>
            <person name="Goeker M."/>
        </authorList>
    </citation>
    <scope>NUCLEOTIDE SEQUENCE [LARGE SCALE GENOMIC DNA]</scope>
    <source>
        <strain evidence="2 3">DSM 26433</strain>
    </source>
</reference>
<comment type="caution">
    <text evidence="2">The sequence shown here is derived from an EMBL/GenBank/DDBJ whole genome shotgun (WGS) entry which is preliminary data.</text>
</comment>
<keyword evidence="1" id="KW-0732">Signal</keyword>
<keyword evidence="3" id="KW-1185">Reference proteome</keyword>
<evidence type="ECO:0000313" key="2">
    <source>
        <dbReference type="EMBL" id="TCL08564.1"/>
    </source>
</evidence>
<protein>
    <submittedName>
        <fullName evidence="2">Uncharacterized protein</fullName>
    </submittedName>
</protein>
<dbReference type="OrthoDB" id="8265097at2"/>
<feature type="signal peptide" evidence="1">
    <location>
        <begin position="1"/>
        <end position="22"/>
    </location>
</feature>
<evidence type="ECO:0000256" key="1">
    <source>
        <dbReference type="SAM" id="SignalP"/>
    </source>
</evidence>
<proteinExistence type="predicted"/>